<dbReference type="OrthoDB" id="5379250at2759"/>
<organism evidence="3 4">
    <name type="scientific">Terfezia boudieri ATCC MYA-4762</name>
    <dbReference type="NCBI Taxonomy" id="1051890"/>
    <lineage>
        <taxon>Eukaryota</taxon>
        <taxon>Fungi</taxon>
        <taxon>Dikarya</taxon>
        <taxon>Ascomycota</taxon>
        <taxon>Pezizomycotina</taxon>
        <taxon>Pezizomycetes</taxon>
        <taxon>Pezizales</taxon>
        <taxon>Pezizaceae</taxon>
        <taxon>Terfezia</taxon>
    </lineage>
</organism>
<keyword evidence="2" id="KW-0732">Signal</keyword>
<feature type="chain" id="PRO_5018044230" evidence="2">
    <location>
        <begin position="22"/>
        <end position="248"/>
    </location>
</feature>
<dbReference type="EMBL" id="ML121528">
    <property type="protein sequence ID" value="RPB29017.1"/>
    <property type="molecule type" value="Genomic_DNA"/>
</dbReference>
<name>A0A3N4M1V8_9PEZI</name>
<feature type="compositionally biased region" description="Polar residues" evidence="1">
    <location>
        <begin position="182"/>
        <end position="211"/>
    </location>
</feature>
<sequence length="248" mass="25751">MNSKLTFLAIVSAVITSTGSAQNTTSNARDKAITDAFLVCSNAAGSTCPNTYKITSCLEGIEPSIWGKYDANHNATNISATPLGDIIKNTKLKTCACSASQLQGLEDCVKCVRKGSKLTGELDLLGVGFIAERVCGVVLPSFELSQKERTDNRTVLPSTSKTNWKTTPTKNKTDTTAPTLTVPSGGSNETTATTLGSNRTLQTPTPTQTKDQSSASQSSGAAAASMVVRNAAVPAGMAAVVAFGMSFL</sequence>
<evidence type="ECO:0000313" key="3">
    <source>
        <dbReference type="EMBL" id="RPB29017.1"/>
    </source>
</evidence>
<dbReference type="Proteomes" id="UP000267821">
    <property type="component" value="Unassembled WGS sequence"/>
</dbReference>
<feature type="region of interest" description="Disordered" evidence="1">
    <location>
        <begin position="148"/>
        <end position="217"/>
    </location>
</feature>
<evidence type="ECO:0000256" key="2">
    <source>
        <dbReference type="SAM" id="SignalP"/>
    </source>
</evidence>
<reference evidence="3 4" key="1">
    <citation type="journal article" date="2018" name="Nat. Ecol. Evol.">
        <title>Pezizomycetes genomes reveal the molecular basis of ectomycorrhizal truffle lifestyle.</title>
        <authorList>
            <person name="Murat C."/>
            <person name="Payen T."/>
            <person name="Noel B."/>
            <person name="Kuo A."/>
            <person name="Morin E."/>
            <person name="Chen J."/>
            <person name="Kohler A."/>
            <person name="Krizsan K."/>
            <person name="Balestrini R."/>
            <person name="Da Silva C."/>
            <person name="Montanini B."/>
            <person name="Hainaut M."/>
            <person name="Levati E."/>
            <person name="Barry K.W."/>
            <person name="Belfiori B."/>
            <person name="Cichocki N."/>
            <person name="Clum A."/>
            <person name="Dockter R.B."/>
            <person name="Fauchery L."/>
            <person name="Guy J."/>
            <person name="Iotti M."/>
            <person name="Le Tacon F."/>
            <person name="Lindquist E.A."/>
            <person name="Lipzen A."/>
            <person name="Malagnac F."/>
            <person name="Mello A."/>
            <person name="Molinier V."/>
            <person name="Miyauchi S."/>
            <person name="Poulain J."/>
            <person name="Riccioni C."/>
            <person name="Rubini A."/>
            <person name="Sitrit Y."/>
            <person name="Splivallo R."/>
            <person name="Traeger S."/>
            <person name="Wang M."/>
            <person name="Zifcakova L."/>
            <person name="Wipf D."/>
            <person name="Zambonelli A."/>
            <person name="Paolocci F."/>
            <person name="Nowrousian M."/>
            <person name="Ottonello S."/>
            <person name="Baldrian P."/>
            <person name="Spatafora J.W."/>
            <person name="Henrissat B."/>
            <person name="Nagy L.G."/>
            <person name="Aury J.M."/>
            <person name="Wincker P."/>
            <person name="Grigoriev I.V."/>
            <person name="Bonfante P."/>
            <person name="Martin F.M."/>
        </authorList>
    </citation>
    <scope>NUCLEOTIDE SEQUENCE [LARGE SCALE GENOMIC DNA]</scope>
    <source>
        <strain evidence="3 4">ATCC MYA-4762</strain>
    </source>
</reference>
<dbReference type="AlphaFoldDB" id="A0A3N4M1V8"/>
<dbReference type="InParanoid" id="A0A3N4M1V8"/>
<protein>
    <submittedName>
        <fullName evidence="3">Uncharacterized protein</fullName>
    </submittedName>
</protein>
<accession>A0A3N4M1V8</accession>
<gene>
    <name evidence="3" type="ORF">L211DRAFT_832898</name>
</gene>
<proteinExistence type="predicted"/>
<feature type="compositionally biased region" description="Low complexity" evidence="1">
    <location>
        <begin position="158"/>
        <end position="181"/>
    </location>
</feature>
<keyword evidence="4" id="KW-1185">Reference proteome</keyword>
<evidence type="ECO:0000256" key="1">
    <source>
        <dbReference type="SAM" id="MobiDB-lite"/>
    </source>
</evidence>
<feature type="signal peptide" evidence="2">
    <location>
        <begin position="1"/>
        <end position="21"/>
    </location>
</feature>
<evidence type="ECO:0000313" key="4">
    <source>
        <dbReference type="Proteomes" id="UP000267821"/>
    </source>
</evidence>